<organism evidence="1 2">
    <name type="scientific">Brevibacillus fluminis</name>
    <dbReference type="NCBI Taxonomy" id="511487"/>
    <lineage>
        <taxon>Bacteria</taxon>
        <taxon>Bacillati</taxon>
        <taxon>Bacillota</taxon>
        <taxon>Bacilli</taxon>
        <taxon>Bacillales</taxon>
        <taxon>Paenibacillaceae</taxon>
        <taxon>Brevibacillus</taxon>
    </lineage>
</organism>
<evidence type="ECO:0000313" key="2">
    <source>
        <dbReference type="Proteomes" id="UP000271031"/>
    </source>
</evidence>
<reference evidence="1 2" key="1">
    <citation type="submission" date="2018-10" db="EMBL/GenBank/DDBJ databases">
        <title>Phylogenomics of Brevibacillus.</title>
        <authorList>
            <person name="Dunlap C."/>
        </authorList>
    </citation>
    <scope>NUCLEOTIDE SEQUENCE [LARGE SCALE GENOMIC DNA]</scope>
    <source>
        <strain evidence="1 2">JCM 15716</strain>
    </source>
</reference>
<dbReference type="Proteomes" id="UP000271031">
    <property type="component" value="Unassembled WGS sequence"/>
</dbReference>
<accession>A0A3M8DGG3</accession>
<dbReference type="EMBL" id="RHHQ01000012">
    <property type="protein sequence ID" value="RNB87210.1"/>
    <property type="molecule type" value="Genomic_DNA"/>
</dbReference>
<dbReference type="RefSeq" id="WP_122918909.1">
    <property type="nucleotide sequence ID" value="NZ_RHHQ01000012.1"/>
</dbReference>
<dbReference type="AlphaFoldDB" id="A0A3M8DGG3"/>
<comment type="caution">
    <text evidence="1">The sequence shown here is derived from an EMBL/GenBank/DDBJ whole genome shotgun (WGS) entry which is preliminary data.</text>
</comment>
<proteinExistence type="predicted"/>
<protein>
    <submittedName>
        <fullName evidence="1">Uncharacterized protein</fullName>
    </submittedName>
</protein>
<gene>
    <name evidence="1" type="ORF">EDM56_16160</name>
</gene>
<name>A0A3M8DGG3_9BACL</name>
<sequence length="235" mass="27785">MAKLLVLSLAETTSDRVRGYAVIARNLDEDKWTIIPALPKELLIIDGKYAWDIFAVTEADLVRRFDNRSDIYDVDITSYKPYMLEKPITDNDARINILEKLSSESIHELVNSPSWAGILKNPIISDLEFFERKLHESNYDPNQTFYWECRLNFSDKTGYKWRYKRATGVAVKDMRFKAYWRDLLLIRRHEYIEKKQKWLEYMKRNRTFLLVEFYPSDYVGTVAVVSGILCLNEKS</sequence>
<dbReference type="OrthoDB" id="9824531at2"/>
<evidence type="ECO:0000313" key="1">
    <source>
        <dbReference type="EMBL" id="RNB87210.1"/>
    </source>
</evidence>
<keyword evidence="2" id="KW-1185">Reference proteome</keyword>